<keyword evidence="2" id="KW-0812">Transmembrane</keyword>
<dbReference type="InterPro" id="IPR001375">
    <property type="entry name" value="Peptidase_S9_cat"/>
</dbReference>
<keyword evidence="2" id="KW-1133">Transmembrane helix</keyword>
<dbReference type="PROSITE" id="PS50026">
    <property type="entry name" value="EGF_3"/>
    <property type="match status" value="1"/>
</dbReference>
<dbReference type="CDD" id="cd00054">
    <property type="entry name" value="EGF_CA"/>
    <property type="match status" value="1"/>
</dbReference>
<dbReference type="Proteomes" id="UP000749559">
    <property type="component" value="Unassembled WGS sequence"/>
</dbReference>
<dbReference type="SUPFAM" id="SSF57196">
    <property type="entry name" value="EGF/Laminin"/>
    <property type="match status" value="1"/>
</dbReference>
<evidence type="ECO:0000259" key="3">
    <source>
        <dbReference type="PROSITE" id="PS50026"/>
    </source>
</evidence>
<reference evidence="4" key="1">
    <citation type="submission" date="2022-03" db="EMBL/GenBank/DDBJ databases">
        <authorList>
            <person name="Martin C."/>
        </authorList>
    </citation>
    <scope>NUCLEOTIDE SEQUENCE</scope>
</reference>
<dbReference type="Pfam" id="PF00326">
    <property type="entry name" value="Peptidase_S9"/>
    <property type="match status" value="1"/>
</dbReference>
<dbReference type="Gene3D" id="3.40.50.1820">
    <property type="entry name" value="alpha/beta hydrolase"/>
    <property type="match status" value="1"/>
</dbReference>
<accession>A0A8S4N1R4</accession>
<evidence type="ECO:0000313" key="4">
    <source>
        <dbReference type="EMBL" id="CAH1774645.1"/>
    </source>
</evidence>
<dbReference type="PROSITE" id="PS01186">
    <property type="entry name" value="EGF_2"/>
    <property type="match status" value="1"/>
</dbReference>
<keyword evidence="5" id="KW-1185">Reference proteome</keyword>
<dbReference type="PROSITE" id="PS00022">
    <property type="entry name" value="EGF_1"/>
    <property type="match status" value="1"/>
</dbReference>
<dbReference type="InterPro" id="IPR011042">
    <property type="entry name" value="6-blade_b-propeller_TolB-like"/>
</dbReference>
<proteinExistence type="predicted"/>
<keyword evidence="1" id="KW-0245">EGF-like domain</keyword>
<dbReference type="SUPFAM" id="SSF53474">
    <property type="entry name" value="alpha/beta-Hydrolases"/>
    <property type="match status" value="1"/>
</dbReference>
<dbReference type="OrthoDB" id="416344at2759"/>
<dbReference type="GO" id="GO:0006508">
    <property type="term" value="P:proteolysis"/>
    <property type="evidence" value="ECO:0007669"/>
    <property type="project" value="InterPro"/>
</dbReference>
<dbReference type="InterPro" id="IPR050585">
    <property type="entry name" value="Xaa-Pro_dipeptidyl-ppase/CocE"/>
</dbReference>
<name>A0A8S4N1R4_OWEFU</name>
<dbReference type="GO" id="GO:0008236">
    <property type="term" value="F:serine-type peptidase activity"/>
    <property type="evidence" value="ECO:0007669"/>
    <property type="project" value="InterPro"/>
</dbReference>
<dbReference type="PANTHER" id="PTHR43056:SF5">
    <property type="entry name" value="PEPTIDASE S9 PROLYL OLIGOPEPTIDASE CATALYTIC DOMAIN-CONTAINING PROTEIN"/>
    <property type="match status" value="1"/>
</dbReference>
<feature type="disulfide bond" evidence="1">
    <location>
        <begin position="65"/>
        <end position="74"/>
    </location>
</feature>
<organism evidence="4 5">
    <name type="scientific">Owenia fusiformis</name>
    <name type="common">Polychaete worm</name>
    <dbReference type="NCBI Taxonomy" id="6347"/>
    <lineage>
        <taxon>Eukaryota</taxon>
        <taxon>Metazoa</taxon>
        <taxon>Spiralia</taxon>
        <taxon>Lophotrochozoa</taxon>
        <taxon>Annelida</taxon>
        <taxon>Polychaeta</taxon>
        <taxon>Sedentaria</taxon>
        <taxon>Canalipalpata</taxon>
        <taxon>Sabellida</taxon>
        <taxon>Oweniida</taxon>
        <taxon>Oweniidae</taxon>
        <taxon>Owenia</taxon>
    </lineage>
</organism>
<dbReference type="EMBL" id="CAIIXF020000001">
    <property type="protein sequence ID" value="CAH1774645.1"/>
    <property type="molecule type" value="Genomic_DNA"/>
</dbReference>
<sequence>MRKLTGCEGFILGIFVLLAIGVIVLAAFLSLGYLYRTECDHSPCGVHGTCEVKQGNGRNFPVCNCEKGYQGHTCEELKVIIKEYGAWRSPITSKMVNDAKTIINEVVYDPAIPGRIYWSEQRFKEEGRIVICSNDKGDPKETCYTDTKYSARSSVNGYGGGALLVYNSTIYFVNSRDQKIYSQMVPDGKAEVLVNSSKIYHADGSISPELNLIFYVREDNSVKPVITTISKVNINTGEETVIISGSDFYSSPRVSHDGKKLAWVQWNFPNMPWDNSTLCLANLTVDGSVVEGSIVKVSTGGAESVMEPKWSPKNELYYISDKTNWWNLYRVLEDGTSKIVIERDEEIGLPPWQMHLDYYNFYDRKIITTFNRYLQLIDMDTGVVQKIHTGYRSHFRIQTSSLGDIYVRAEHQTQPEALLRINIITLQVEIVKETQELELSAGYISTPREIQFPTGQDNDEVAYGYYYPPTNEDYAGPKNSTPPLVIRIHGGPTQATRDTFLMLFQFWTSRGWGILDVNYRGSTGYGREYRQKLYNKWGIIDVEDAVNGALHMVKEGHADIDRLVISGGSAGGLVVLCALTFRPGVFRAGASYYGISDIALLAGETHKFESRYIDQLIGPWPETNQTYYDRSPINFADNLTVPVIFFHGDKDTIVPMNQAVILHNVLKEKNIPTSLNIFKGEGHGFGKDKNKNAALDGENYFYSRVFGFLEHMDCDKGKVEIDNEDQLKKSQR</sequence>
<feature type="domain" description="EGF-like" evidence="3">
    <location>
        <begin position="35"/>
        <end position="75"/>
    </location>
</feature>
<evidence type="ECO:0000256" key="1">
    <source>
        <dbReference type="PROSITE-ProRule" id="PRU00076"/>
    </source>
</evidence>
<comment type="caution">
    <text evidence="1">Lacks conserved residue(s) required for the propagation of feature annotation.</text>
</comment>
<comment type="caution">
    <text evidence="4">The sequence shown here is derived from an EMBL/GenBank/DDBJ whole genome shotgun (WGS) entry which is preliminary data.</text>
</comment>
<keyword evidence="2" id="KW-0472">Membrane</keyword>
<feature type="transmembrane region" description="Helical" evidence="2">
    <location>
        <begin position="12"/>
        <end position="35"/>
    </location>
</feature>
<dbReference type="InterPro" id="IPR029058">
    <property type="entry name" value="AB_hydrolase_fold"/>
</dbReference>
<protein>
    <recommendedName>
        <fullName evidence="3">EGF-like domain-containing protein</fullName>
    </recommendedName>
</protein>
<dbReference type="SUPFAM" id="SSF82171">
    <property type="entry name" value="DPP6 N-terminal domain-like"/>
    <property type="match status" value="1"/>
</dbReference>
<dbReference type="PANTHER" id="PTHR43056">
    <property type="entry name" value="PEPTIDASE S9 PROLYL OLIGOPEPTIDASE"/>
    <property type="match status" value="1"/>
</dbReference>
<dbReference type="InterPro" id="IPR000742">
    <property type="entry name" value="EGF"/>
</dbReference>
<evidence type="ECO:0000256" key="2">
    <source>
        <dbReference type="SAM" id="Phobius"/>
    </source>
</evidence>
<evidence type="ECO:0000313" key="5">
    <source>
        <dbReference type="Proteomes" id="UP000749559"/>
    </source>
</evidence>
<dbReference type="Gene3D" id="2.10.25.10">
    <property type="entry name" value="Laminin"/>
    <property type="match status" value="1"/>
</dbReference>
<dbReference type="AlphaFoldDB" id="A0A8S4N1R4"/>
<keyword evidence="1" id="KW-1015">Disulfide bond</keyword>
<dbReference type="Gene3D" id="2.120.10.30">
    <property type="entry name" value="TolB, C-terminal domain"/>
    <property type="match status" value="1"/>
</dbReference>
<gene>
    <name evidence="4" type="ORF">OFUS_LOCUS2066</name>
</gene>